<dbReference type="AlphaFoldDB" id="A0A4S3MB98"/>
<reference evidence="3 4" key="1">
    <citation type="submission" date="2019-04" db="EMBL/GenBank/DDBJ databases">
        <title>Draft genome sequence of Youngimonas vesicularis.</title>
        <authorList>
            <person name="Hameed A."/>
        </authorList>
    </citation>
    <scope>NUCLEOTIDE SEQUENCE [LARGE SCALE GENOMIC DNA]</scope>
    <source>
        <strain evidence="3 4">CC-AMW-E</strain>
    </source>
</reference>
<sequence length="66" mass="6652">MKRILLSAALAGLFLSNGPVLADGSSTVSPTIITPEIIEHDTASSSVTGIILPAVLVVLLVGAALR</sequence>
<evidence type="ECO:0000256" key="2">
    <source>
        <dbReference type="SAM" id="SignalP"/>
    </source>
</evidence>
<evidence type="ECO:0000313" key="3">
    <source>
        <dbReference type="EMBL" id="THD73776.1"/>
    </source>
</evidence>
<evidence type="ECO:0008006" key="5">
    <source>
        <dbReference type="Google" id="ProtNLM"/>
    </source>
</evidence>
<feature type="transmembrane region" description="Helical" evidence="1">
    <location>
        <begin position="46"/>
        <end position="65"/>
    </location>
</feature>
<keyword evidence="4" id="KW-1185">Reference proteome</keyword>
<protein>
    <recommendedName>
        <fullName evidence="5">Ferrochelatase</fullName>
    </recommendedName>
</protein>
<keyword evidence="2" id="KW-0732">Signal</keyword>
<keyword evidence="1" id="KW-1133">Transmembrane helix</keyword>
<evidence type="ECO:0000256" key="1">
    <source>
        <dbReference type="SAM" id="Phobius"/>
    </source>
</evidence>
<dbReference type="EMBL" id="SSMD01000004">
    <property type="protein sequence ID" value="THD73776.1"/>
    <property type="molecule type" value="Genomic_DNA"/>
</dbReference>
<keyword evidence="1" id="KW-0812">Transmembrane</keyword>
<organism evidence="3 4">
    <name type="scientific">Thalassobius vesicularis</name>
    <dbReference type="NCBI Taxonomy" id="1294297"/>
    <lineage>
        <taxon>Bacteria</taxon>
        <taxon>Pseudomonadati</taxon>
        <taxon>Pseudomonadota</taxon>
        <taxon>Alphaproteobacteria</taxon>
        <taxon>Rhodobacterales</taxon>
        <taxon>Roseobacteraceae</taxon>
        <taxon>Thalassovita</taxon>
    </lineage>
</organism>
<dbReference type="RefSeq" id="WP_136338989.1">
    <property type="nucleotide sequence ID" value="NZ_SSMD01000004.1"/>
</dbReference>
<accession>A0A4S3MB98</accession>
<feature type="chain" id="PRO_5020883775" description="Ferrochelatase" evidence="2">
    <location>
        <begin position="23"/>
        <end position="66"/>
    </location>
</feature>
<keyword evidence="1" id="KW-0472">Membrane</keyword>
<feature type="signal peptide" evidence="2">
    <location>
        <begin position="1"/>
        <end position="22"/>
    </location>
</feature>
<evidence type="ECO:0000313" key="4">
    <source>
        <dbReference type="Proteomes" id="UP000306113"/>
    </source>
</evidence>
<dbReference type="Proteomes" id="UP000306113">
    <property type="component" value="Unassembled WGS sequence"/>
</dbReference>
<proteinExistence type="predicted"/>
<gene>
    <name evidence="3" type="ORF">E7681_09165</name>
</gene>
<name>A0A4S3MB98_9RHOB</name>
<comment type="caution">
    <text evidence="3">The sequence shown here is derived from an EMBL/GenBank/DDBJ whole genome shotgun (WGS) entry which is preliminary data.</text>
</comment>